<dbReference type="AlphaFoldDB" id="A0A2P2QLF6"/>
<accession>A0A2P2QLF6</accession>
<reference evidence="1" key="1">
    <citation type="submission" date="2018-02" db="EMBL/GenBank/DDBJ databases">
        <title>Rhizophora mucronata_Transcriptome.</title>
        <authorList>
            <person name="Meera S.P."/>
            <person name="Sreeshan A."/>
            <person name="Augustine A."/>
        </authorList>
    </citation>
    <scope>NUCLEOTIDE SEQUENCE</scope>
    <source>
        <tissue evidence="1">Leaf</tissue>
    </source>
</reference>
<name>A0A2P2QLF6_RHIMU</name>
<dbReference type="EMBL" id="GGEC01087251">
    <property type="protein sequence ID" value="MBX67735.1"/>
    <property type="molecule type" value="Transcribed_RNA"/>
</dbReference>
<proteinExistence type="predicted"/>
<evidence type="ECO:0000313" key="1">
    <source>
        <dbReference type="EMBL" id="MBX67735.1"/>
    </source>
</evidence>
<sequence>MKVSMRLRPRSKKCKVQVAKINEQGQLIKVQGNLRDRERDSLLYGSASNRNA</sequence>
<organism evidence="1">
    <name type="scientific">Rhizophora mucronata</name>
    <name type="common">Asiatic mangrove</name>
    <dbReference type="NCBI Taxonomy" id="61149"/>
    <lineage>
        <taxon>Eukaryota</taxon>
        <taxon>Viridiplantae</taxon>
        <taxon>Streptophyta</taxon>
        <taxon>Embryophyta</taxon>
        <taxon>Tracheophyta</taxon>
        <taxon>Spermatophyta</taxon>
        <taxon>Magnoliopsida</taxon>
        <taxon>eudicotyledons</taxon>
        <taxon>Gunneridae</taxon>
        <taxon>Pentapetalae</taxon>
        <taxon>rosids</taxon>
        <taxon>fabids</taxon>
        <taxon>Malpighiales</taxon>
        <taxon>Rhizophoraceae</taxon>
        <taxon>Rhizophora</taxon>
    </lineage>
</organism>
<protein>
    <submittedName>
        <fullName evidence="1">Uncharacterized protein</fullName>
    </submittedName>
</protein>